<organism evidence="2 3">
    <name type="scientific">Aequitasia blattaphilus</name>
    <dbReference type="NCBI Taxonomy" id="2949332"/>
    <lineage>
        <taxon>Bacteria</taxon>
        <taxon>Bacillati</taxon>
        <taxon>Bacillota</taxon>
        <taxon>Clostridia</taxon>
        <taxon>Lachnospirales</taxon>
        <taxon>Lachnospiraceae</taxon>
        <taxon>Aequitasia</taxon>
    </lineage>
</organism>
<evidence type="ECO:0000313" key="2">
    <source>
        <dbReference type="EMBL" id="MCP1102136.1"/>
    </source>
</evidence>
<feature type="transmembrane region" description="Helical" evidence="1">
    <location>
        <begin position="180"/>
        <end position="204"/>
    </location>
</feature>
<dbReference type="EMBL" id="JAMZFW010000008">
    <property type="protein sequence ID" value="MCP1102136.1"/>
    <property type="molecule type" value="Genomic_DNA"/>
</dbReference>
<dbReference type="InterPro" id="IPR025699">
    <property type="entry name" value="ABC2_memb-like"/>
</dbReference>
<dbReference type="RefSeq" id="WP_262065922.1">
    <property type="nucleotide sequence ID" value="NZ_JAMXOD010000008.1"/>
</dbReference>
<dbReference type="Pfam" id="PF13346">
    <property type="entry name" value="ABC2_membrane_5"/>
    <property type="match status" value="1"/>
</dbReference>
<protein>
    <submittedName>
        <fullName evidence="2">ABC-2 transporter permease</fullName>
    </submittedName>
</protein>
<dbReference type="Proteomes" id="UP001523566">
    <property type="component" value="Unassembled WGS sequence"/>
</dbReference>
<accession>A0ABT1E8I1</accession>
<name>A0ABT1E8I1_9FIRM</name>
<keyword evidence="1" id="KW-0472">Membrane</keyword>
<sequence>MNHLKLQQKNWLLVKKYVLILTIIAAGIPLYTFHAIGLISPVLIPLLCQMSFAVYISHNQLEMVEYKYKGNILLCTTAYSRKELVLSKYLFIFLVEMFCVIVYLMLSFVFRKFLAPLNIGDLIVVFFFMTVIYGLYIPAMMKFGYEKTRFIPALLTIAIPYLSSWIIYRTSLLSSGFAFGIQIALFVVAFAILYTSILVATNIYKKIDL</sequence>
<feature type="transmembrane region" description="Helical" evidence="1">
    <location>
        <begin position="38"/>
        <end position="57"/>
    </location>
</feature>
<comment type="caution">
    <text evidence="2">The sequence shown here is derived from an EMBL/GenBank/DDBJ whole genome shotgun (WGS) entry which is preliminary data.</text>
</comment>
<feature type="transmembrane region" description="Helical" evidence="1">
    <location>
        <begin position="12"/>
        <end position="32"/>
    </location>
</feature>
<feature type="transmembrane region" description="Helical" evidence="1">
    <location>
        <begin position="122"/>
        <end position="138"/>
    </location>
</feature>
<evidence type="ECO:0000313" key="3">
    <source>
        <dbReference type="Proteomes" id="UP001523566"/>
    </source>
</evidence>
<proteinExistence type="predicted"/>
<feature type="transmembrane region" description="Helical" evidence="1">
    <location>
        <begin position="150"/>
        <end position="168"/>
    </location>
</feature>
<reference evidence="2 3" key="1">
    <citation type="journal article" date="2022" name="Genome Biol. Evol.">
        <title>Host diet, physiology and behaviors set the stage for Lachnospiraceae cladogenesis.</title>
        <authorList>
            <person name="Vera-Ponce De Leon A."/>
            <person name="Schneider M."/>
            <person name="Jahnes B.C."/>
            <person name="Sadowski V."/>
            <person name="Camuy-Velez L.A."/>
            <person name="Duan J."/>
            <person name="Sabree Z.L."/>
        </authorList>
    </citation>
    <scope>NUCLEOTIDE SEQUENCE [LARGE SCALE GENOMIC DNA]</scope>
    <source>
        <strain evidence="2 3">PAL113</strain>
    </source>
</reference>
<keyword evidence="1" id="KW-0812">Transmembrane</keyword>
<feature type="transmembrane region" description="Helical" evidence="1">
    <location>
        <begin position="89"/>
        <end position="110"/>
    </location>
</feature>
<evidence type="ECO:0000256" key="1">
    <source>
        <dbReference type="SAM" id="Phobius"/>
    </source>
</evidence>
<keyword evidence="3" id="KW-1185">Reference proteome</keyword>
<keyword evidence="1" id="KW-1133">Transmembrane helix</keyword>
<gene>
    <name evidence="2" type="ORF">NK125_06850</name>
</gene>